<keyword evidence="2" id="KW-1185">Reference proteome</keyword>
<evidence type="ECO:0000313" key="2">
    <source>
        <dbReference type="Proteomes" id="UP001431634"/>
    </source>
</evidence>
<protein>
    <submittedName>
        <fullName evidence="1">Hemagglutinin repeat-containing protein</fullName>
    </submittedName>
</protein>
<organism evidence="1 2">
    <name type="scientific">Commensalibacter oyaizuii</name>
    <dbReference type="NCBI Taxonomy" id="3043873"/>
    <lineage>
        <taxon>Bacteria</taxon>
        <taxon>Pseudomonadati</taxon>
        <taxon>Pseudomonadota</taxon>
        <taxon>Alphaproteobacteria</taxon>
        <taxon>Acetobacterales</taxon>
        <taxon>Acetobacteraceae</taxon>
    </lineage>
</organism>
<dbReference type="Proteomes" id="UP001431634">
    <property type="component" value="Unassembled WGS sequence"/>
</dbReference>
<comment type="caution">
    <text evidence="1">The sequence shown here is derived from an EMBL/GenBank/DDBJ whole genome shotgun (WGS) entry which is preliminary data.</text>
</comment>
<proteinExistence type="predicted"/>
<sequence length="142" mass="14647">MMWFLMQGDVNLNAGYKTENTKSSSSSNRIRVGASASVGIAGGSVGLTVAGSMSWGNSKSSSKTTIDTVVNGKNSVTINNKGGSLNLNSAQITNKNSDRTVGDGSITIITTPQNTAKYDSDRYQVEVSGSLPLVSAGFGNST</sequence>
<name>A0ABT6Q2G3_9PROT</name>
<gene>
    <name evidence="1" type="ORF">QJV27_07860</name>
</gene>
<dbReference type="Pfam" id="PF13332">
    <property type="entry name" value="Fil_haemagg_2"/>
    <property type="match status" value="1"/>
</dbReference>
<reference evidence="1" key="1">
    <citation type="submission" date="2023-05" db="EMBL/GenBank/DDBJ databases">
        <title>Whole genome sequence of Commensalibacter sp.</title>
        <authorList>
            <person name="Charoenyingcharoen P."/>
            <person name="Yukphan P."/>
        </authorList>
    </citation>
    <scope>NUCLEOTIDE SEQUENCE</scope>
    <source>
        <strain evidence="1">TBRC 16381</strain>
    </source>
</reference>
<accession>A0ABT6Q2G3</accession>
<dbReference type="InterPro" id="IPR025157">
    <property type="entry name" value="Hemagglutinin_rpt"/>
</dbReference>
<dbReference type="RefSeq" id="WP_281448380.1">
    <property type="nucleotide sequence ID" value="NZ_JASBAO010000001.1"/>
</dbReference>
<evidence type="ECO:0000313" key="1">
    <source>
        <dbReference type="EMBL" id="MDI2091284.1"/>
    </source>
</evidence>
<dbReference type="EMBL" id="JASBAO010000001">
    <property type="protein sequence ID" value="MDI2091284.1"/>
    <property type="molecule type" value="Genomic_DNA"/>
</dbReference>